<feature type="non-terminal residue" evidence="1">
    <location>
        <position position="77"/>
    </location>
</feature>
<keyword evidence="2" id="KW-1185">Reference proteome</keyword>
<gene>
    <name evidence="1" type="ORF">V1478_016168</name>
</gene>
<accession>A0ABD1ZZ19</accession>
<comment type="caution">
    <text evidence="1">The sequence shown here is derived from an EMBL/GenBank/DDBJ whole genome shotgun (WGS) entry which is preliminary data.</text>
</comment>
<evidence type="ECO:0000313" key="2">
    <source>
        <dbReference type="Proteomes" id="UP001607302"/>
    </source>
</evidence>
<name>A0ABD1ZZ19_VESSQ</name>
<dbReference type="AlphaFoldDB" id="A0ABD1ZZ19"/>
<sequence length="77" mass="8968">MSGSCEWRPSPRASRSTVPRCFFNESLIPLRDPASIRFKIIEELFLRPIVVQRFNVFLTDVKRFPLYVQGPSKYGGY</sequence>
<evidence type="ECO:0000313" key="1">
    <source>
        <dbReference type="EMBL" id="KAL2713611.1"/>
    </source>
</evidence>
<dbReference type="Proteomes" id="UP001607302">
    <property type="component" value="Unassembled WGS sequence"/>
</dbReference>
<reference evidence="1 2" key="1">
    <citation type="journal article" date="2024" name="Ann. Entomol. Soc. Am.">
        <title>Genomic analyses of the southern and eastern yellowjacket wasps (Hymenoptera: Vespidae) reveal evolutionary signatures of social life.</title>
        <authorList>
            <person name="Catto M.A."/>
            <person name="Caine P.B."/>
            <person name="Orr S.E."/>
            <person name="Hunt B.G."/>
            <person name="Goodisman M.A.D."/>
        </authorList>
    </citation>
    <scope>NUCLEOTIDE SEQUENCE [LARGE SCALE GENOMIC DNA]</scope>
    <source>
        <strain evidence="1">233</strain>
        <tissue evidence="1">Head and thorax</tissue>
    </source>
</reference>
<proteinExistence type="predicted"/>
<protein>
    <submittedName>
        <fullName evidence="1">Uncharacterized protein</fullName>
    </submittedName>
</protein>
<dbReference type="EMBL" id="JAUDFV010000157">
    <property type="protein sequence ID" value="KAL2713611.1"/>
    <property type="molecule type" value="Genomic_DNA"/>
</dbReference>
<organism evidence="1 2">
    <name type="scientific">Vespula squamosa</name>
    <name type="common">Southern yellow jacket</name>
    <name type="synonym">Wasp</name>
    <dbReference type="NCBI Taxonomy" id="30214"/>
    <lineage>
        <taxon>Eukaryota</taxon>
        <taxon>Metazoa</taxon>
        <taxon>Ecdysozoa</taxon>
        <taxon>Arthropoda</taxon>
        <taxon>Hexapoda</taxon>
        <taxon>Insecta</taxon>
        <taxon>Pterygota</taxon>
        <taxon>Neoptera</taxon>
        <taxon>Endopterygota</taxon>
        <taxon>Hymenoptera</taxon>
        <taxon>Apocrita</taxon>
        <taxon>Aculeata</taxon>
        <taxon>Vespoidea</taxon>
        <taxon>Vespidae</taxon>
        <taxon>Vespinae</taxon>
        <taxon>Vespula</taxon>
    </lineage>
</organism>